<comment type="caution">
    <text evidence="2">The sequence shown here is derived from an EMBL/GenBank/DDBJ whole genome shotgun (WGS) entry which is preliminary data.</text>
</comment>
<dbReference type="Gene3D" id="1.25.10.10">
    <property type="entry name" value="Leucine-rich Repeat Variant"/>
    <property type="match status" value="1"/>
</dbReference>
<dbReference type="OrthoDB" id="9798714at2"/>
<feature type="signal peptide" evidence="1">
    <location>
        <begin position="1"/>
        <end position="21"/>
    </location>
</feature>
<gene>
    <name evidence="2" type="ORF">DC3_29160</name>
</gene>
<dbReference type="InterPro" id="IPR011989">
    <property type="entry name" value="ARM-like"/>
</dbReference>
<evidence type="ECO:0000313" key="2">
    <source>
        <dbReference type="EMBL" id="GEM47281.1"/>
    </source>
</evidence>
<evidence type="ECO:0000313" key="3">
    <source>
        <dbReference type="Proteomes" id="UP000321306"/>
    </source>
</evidence>
<organism evidence="2 3">
    <name type="scientific">Deinococcus cellulosilyticus (strain DSM 18568 / NBRC 106333 / KACC 11606 / 5516J-15)</name>
    <dbReference type="NCBI Taxonomy" id="1223518"/>
    <lineage>
        <taxon>Bacteria</taxon>
        <taxon>Thermotogati</taxon>
        <taxon>Deinococcota</taxon>
        <taxon>Deinococci</taxon>
        <taxon>Deinococcales</taxon>
        <taxon>Deinococcaceae</taxon>
        <taxon>Deinococcus</taxon>
    </lineage>
</organism>
<keyword evidence="1" id="KW-0732">Signal</keyword>
<reference evidence="2 3" key="1">
    <citation type="submission" date="2019-07" db="EMBL/GenBank/DDBJ databases">
        <title>Whole genome shotgun sequence of Deinococcus cellulosilyticus NBRC 106333.</title>
        <authorList>
            <person name="Hosoyama A."/>
            <person name="Uohara A."/>
            <person name="Ohji S."/>
            <person name="Ichikawa N."/>
        </authorList>
    </citation>
    <scope>NUCLEOTIDE SEQUENCE [LARGE SCALE GENOMIC DNA]</scope>
    <source>
        <strain evidence="2 3">NBRC 106333</strain>
    </source>
</reference>
<accession>A0A511N4H1</accession>
<keyword evidence="3" id="KW-1185">Reference proteome</keyword>
<dbReference type="EMBL" id="BJXB01000012">
    <property type="protein sequence ID" value="GEM47281.1"/>
    <property type="molecule type" value="Genomic_DNA"/>
</dbReference>
<dbReference type="AlphaFoldDB" id="A0A511N4H1"/>
<evidence type="ECO:0000256" key="1">
    <source>
        <dbReference type="SAM" id="SignalP"/>
    </source>
</evidence>
<sequence length="427" mass="48155">MKLLHLKLLTTTLLLSSAASAATLDSLLKDLKSPEQTTRQNALDELSELSEEGFTEKEGLKILDAAAGKYAANGEYSINAELVSFLREKPSPKLIQPLVALFPKLDADAKWYALDVLAYMEGSKDALKTYLGLVGKHSATLDGLPVSALKEQKDAVKILFPTLFQYTRNPKLQYDIYDLALEYVYEDWMSIADLRRAEAGILNDYRTLATRLNPAQQTTGIAWRWQEPYLDDRYLGGLMLDLIGFLNTRNANQVLQDALKFNDPYLQGWAVISLAYNDQKIPAEAVKQVAASNEMRWTLYDYLQDAEHLDLFPAEYRNQQDMGASDLVNVLIDSDELGYEPESVEFVQKFTRQEGSSLYDYYLYKFTDHEGTAYAGLAGPYSPARVVTIEGGDDTSTLFTRWEEKSPEAHYQAILDDLYGESEDDLE</sequence>
<dbReference type="RefSeq" id="WP_146885403.1">
    <property type="nucleotide sequence ID" value="NZ_BJXB01000012.1"/>
</dbReference>
<protein>
    <submittedName>
        <fullName evidence="2">Uncharacterized protein</fullName>
    </submittedName>
</protein>
<proteinExistence type="predicted"/>
<name>A0A511N4H1_DEIC1</name>
<feature type="chain" id="PRO_5022091588" evidence="1">
    <location>
        <begin position="22"/>
        <end position="427"/>
    </location>
</feature>
<dbReference type="Proteomes" id="UP000321306">
    <property type="component" value="Unassembled WGS sequence"/>
</dbReference>